<protein>
    <submittedName>
        <fullName evidence="1">Uncharacterized protein</fullName>
    </submittedName>
</protein>
<proteinExistence type="predicted"/>
<dbReference type="EMBL" id="AP003714">
    <property type="protein sequence ID" value="BAD53748.1"/>
    <property type="molecule type" value="Genomic_DNA"/>
</dbReference>
<dbReference type="AlphaFoldDB" id="Q5Z906"/>
<dbReference type="Proteomes" id="UP000000763">
    <property type="component" value="Chromosome 6"/>
</dbReference>
<organism evidence="1 2">
    <name type="scientific">Oryza sativa subsp. japonica</name>
    <name type="common">Rice</name>
    <dbReference type="NCBI Taxonomy" id="39947"/>
    <lineage>
        <taxon>Eukaryota</taxon>
        <taxon>Viridiplantae</taxon>
        <taxon>Streptophyta</taxon>
        <taxon>Embryophyta</taxon>
        <taxon>Tracheophyta</taxon>
        <taxon>Spermatophyta</taxon>
        <taxon>Magnoliopsida</taxon>
        <taxon>Liliopsida</taxon>
        <taxon>Poales</taxon>
        <taxon>Poaceae</taxon>
        <taxon>BOP clade</taxon>
        <taxon>Oryzoideae</taxon>
        <taxon>Oryzeae</taxon>
        <taxon>Oryzinae</taxon>
        <taxon>Oryza</taxon>
        <taxon>Oryza sativa</taxon>
    </lineage>
</organism>
<reference evidence="2" key="2">
    <citation type="journal article" date="2008" name="Nucleic Acids Res.">
        <title>The rice annotation project database (RAP-DB): 2008 update.</title>
        <authorList>
            <consortium name="The rice annotation project (RAP)"/>
        </authorList>
    </citation>
    <scope>GENOME REANNOTATION</scope>
    <source>
        <strain evidence="2">cv. Nipponbare</strain>
    </source>
</reference>
<evidence type="ECO:0000313" key="2">
    <source>
        <dbReference type="Proteomes" id="UP000000763"/>
    </source>
</evidence>
<sequence length="91" mass="10128">MYYRTGYNASMPLASAGAPYPPPSYLCRRTLAFERSALAAGRATLTSASMQGALALLLHGECVRKTRYESNNRFPPISPIWRVVEELQCKM</sequence>
<accession>Q5Z906</accession>
<evidence type="ECO:0000313" key="1">
    <source>
        <dbReference type="EMBL" id="BAD53748.1"/>
    </source>
</evidence>
<name>Q5Z906_ORYSJ</name>
<reference evidence="2" key="1">
    <citation type="journal article" date="2005" name="Nature">
        <title>The map-based sequence of the rice genome.</title>
        <authorList>
            <consortium name="International rice genome sequencing project (IRGSP)"/>
            <person name="Matsumoto T."/>
            <person name="Wu J."/>
            <person name="Kanamori H."/>
            <person name="Katayose Y."/>
            <person name="Fujisawa M."/>
            <person name="Namiki N."/>
            <person name="Mizuno H."/>
            <person name="Yamamoto K."/>
            <person name="Antonio B.A."/>
            <person name="Baba T."/>
            <person name="Sakata K."/>
            <person name="Nagamura Y."/>
            <person name="Aoki H."/>
            <person name="Arikawa K."/>
            <person name="Arita K."/>
            <person name="Bito T."/>
            <person name="Chiden Y."/>
            <person name="Fujitsuka N."/>
            <person name="Fukunaka R."/>
            <person name="Hamada M."/>
            <person name="Harada C."/>
            <person name="Hayashi A."/>
            <person name="Hijishita S."/>
            <person name="Honda M."/>
            <person name="Hosokawa S."/>
            <person name="Ichikawa Y."/>
            <person name="Idonuma A."/>
            <person name="Iijima M."/>
            <person name="Ikeda M."/>
            <person name="Ikeno M."/>
            <person name="Ito K."/>
            <person name="Ito S."/>
            <person name="Ito T."/>
            <person name="Ito Y."/>
            <person name="Ito Y."/>
            <person name="Iwabuchi A."/>
            <person name="Kamiya K."/>
            <person name="Karasawa W."/>
            <person name="Kurita K."/>
            <person name="Katagiri S."/>
            <person name="Kikuta A."/>
            <person name="Kobayashi H."/>
            <person name="Kobayashi N."/>
            <person name="Machita K."/>
            <person name="Maehara T."/>
            <person name="Masukawa M."/>
            <person name="Mizubayashi T."/>
            <person name="Mukai Y."/>
            <person name="Nagasaki H."/>
            <person name="Nagata Y."/>
            <person name="Naito S."/>
            <person name="Nakashima M."/>
            <person name="Nakama Y."/>
            <person name="Nakamichi Y."/>
            <person name="Nakamura M."/>
            <person name="Meguro A."/>
            <person name="Negishi M."/>
            <person name="Ohta I."/>
            <person name="Ohta T."/>
            <person name="Okamoto M."/>
            <person name="Ono N."/>
            <person name="Saji S."/>
            <person name="Sakaguchi M."/>
            <person name="Sakai K."/>
            <person name="Shibata M."/>
            <person name="Shimokawa T."/>
            <person name="Song J."/>
            <person name="Takazaki Y."/>
            <person name="Terasawa K."/>
            <person name="Tsugane M."/>
            <person name="Tsuji K."/>
            <person name="Ueda S."/>
            <person name="Waki K."/>
            <person name="Yamagata H."/>
            <person name="Yamamoto M."/>
            <person name="Yamamoto S."/>
            <person name="Yamane H."/>
            <person name="Yoshiki S."/>
            <person name="Yoshihara R."/>
            <person name="Yukawa K."/>
            <person name="Zhong H."/>
            <person name="Yano M."/>
            <person name="Yuan Q."/>
            <person name="Ouyang S."/>
            <person name="Liu J."/>
            <person name="Jones K.M."/>
            <person name="Gansberger K."/>
            <person name="Moffat K."/>
            <person name="Hill J."/>
            <person name="Bera J."/>
            <person name="Fadrosh D."/>
            <person name="Jin S."/>
            <person name="Johri S."/>
            <person name="Kim M."/>
            <person name="Overton L."/>
            <person name="Reardon M."/>
            <person name="Tsitrin T."/>
            <person name="Vuong H."/>
            <person name="Weaver B."/>
            <person name="Ciecko A."/>
            <person name="Tallon L."/>
            <person name="Jackson J."/>
            <person name="Pai G."/>
            <person name="Aken S.V."/>
            <person name="Utterback T."/>
            <person name="Reidmuller S."/>
            <person name="Feldblyum T."/>
            <person name="Hsiao J."/>
            <person name="Zismann V."/>
            <person name="Iobst S."/>
            <person name="de Vazeille A.R."/>
            <person name="Buell C.R."/>
            <person name="Ying K."/>
            <person name="Li Y."/>
            <person name="Lu T."/>
            <person name="Huang Y."/>
            <person name="Zhao Q."/>
            <person name="Feng Q."/>
            <person name="Zhang L."/>
            <person name="Zhu J."/>
            <person name="Weng Q."/>
            <person name="Mu J."/>
            <person name="Lu Y."/>
            <person name="Fan D."/>
            <person name="Liu Y."/>
            <person name="Guan J."/>
            <person name="Zhang Y."/>
            <person name="Yu S."/>
            <person name="Liu X."/>
            <person name="Zhang Y."/>
            <person name="Hong G."/>
            <person name="Han B."/>
            <person name="Choisne N."/>
            <person name="Demange N."/>
            <person name="Orjeda G."/>
            <person name="Samain S."/>
            <person name="Cattolico L."/>
            <person name="Pelletier E."/>
            <person name="Couloux A."/>
            <person name="Segurens B."/>
            <person name="Wincker P."/>
            <person name="D'Hont A."/>
            <person name="Scarpelli C."/>
            <person name="Weissenbach J."/>
            <person name="Salanoubat M."/>
            <person name="Quetier F."/>
            <person name="Yu Y."/>
            <person name="Kim H.R."/>
            <person name="Rambo T."/>
            <person name="Currie J."/>
            <person name="Collura K."/>
            <person name="Luo M."/>
            <person name="Yang T."/>
            <person name="Ammiraju J.S.S."/>
            <person name="Engler F."/>
            <person name="Soderlund C."/>
            <person name="Wing R.A."/>
            <person name="Palmer L.E."/>
            <person name="de la Bastide M."/>
            <person name="Spiegel L."/>
            <person name="Nascimento L."/>
            <person name="Zutavern T."/>
            <person name="O'Shaughnessy A."/>
            <person name="Dike S."/>
            <person name="Dedhia N."/>
            <person name="Preston R."/>
            <person name="Balija V."/>
            <person name="McCombie W.R."/>
            <person name="Chow T."/>
            <person name="Chen H."/>
            <person name="Chung M."/>
            <person name="Chen C."/>
            <person name="Shaw J."/>
            <person name="Wu H."/>
            <person name="Hsiao K."/>
            <person name="Chao Y."/>
            <person name="Chu M."/>
            <person name="Cheng C."/>
            <person name="Hour A."/>
            <person name="Lee P."/>
            <person name="Lin S."/>
            <person name="Lin Y."/>
            <person name="Liou J."/>
            <person name="Liu S."/>
            <person name="Hsing Y."/>
            <person name="Raghuvanshi S."/>
            <person name="Mohanty A."/>
            <person name="Bharti A.K."/>
            <person name="Gaur A."/>
            <person name="Gupta V."/>
            <person name="Kumar D."/>
            <person name="Ravi V."/>
            <person name="Vij S."/>
            <person name="Kapur A."/>
            <person name="Khurana P."/>
            <person name="Khurana P."/>
            <person name="Khurana J.P."/>
            <person name="Tyagi A.K."/>
            <person name="Gaikwad K."/>
            <person name="Singh A."/>
            <person name="Dalal V."/>
            <person name="Srivastava S."/>
            <person name="Dixit A."/>
            <person name="Pal A.K."/>
            <person name="Ghazi I.A."/>
            <person name="Yadav M."/>
            <person name="Pandit A."/>
            <person name="Bhargava A."/>
            <person name="Sureshbabu K."/>
            <person name="Batra K."/>
            <person name="Sharma T.R."/>
            <person name="Mohapatra T."/>
            <person name="Singh N.K."/>
            <person name="Messing J."/>
            <person name="Nelson A.B."/>
            <person name="Fuks G."/>
            <person name="Kavchok S."/>
            <person name="Keizer G."/>
            <person name="Linton E."/>
            <person name="Llaca V."/>
            <person name="Song R."/>
            <person name="Tanyolac B."/>
            <person name="Young S."/>
            <person name="Ho-Il K."/>
            <person name="Hahn J.H."/>
            <person name="Sangsakoo G."/>
            <person name="Vanavichit A."/>
            <person name="de Mattos Luiz.A.T."/>
            <person name="Zimmer P.D."/>
            <person name="Malone G."/>
            <person name="Dellagostin O."/>
            <person name="de Oliveira A.C."/>
            <person name="Bevan M."/>
            <person name="Bancroft I."/>
            <person name="Minx P."/>
            <person name="Cordum H."/>
            <person name="Wilson R."/>
            <person name="Cheng Z."/>
            <person name="Jin W."/>
            <person name="Jiang J."/>
            <person name="Leong S.A."/>
            <person name="Iwama H."/>
            <person name="Gojobori T."/>
            <person name="Itoh T."/>
            <person name="Niimura Y."/>
            <person name="Fujii Y."/>
            <person name="Habara T."/>
            <person name="Sakai H."/>
            <person name="Sato Y."/>
            <person name="Wilson G."/>
            <person name="Kumar K."/>
            <person name="McCouch S."/>
            <person name="Juretic N."/>
            <person name="Hoen D."/>
            <person name="Wright S."/>
            <person name="Bruskiewich R."/>
            <person name="Bureau T."/>
            <person name="Miyao A."/>
            <person name="Hirochika H."/>
            <person name="Nishikawa T."/>
            <person name="Kadowaki K."/>
            <person name="Sugiura M."/>
            <person name="Burr B."/>
            <person name="Sasaki T."/>
        </authorList>
    </citation>
    <scope>NUCLEOTIDE SEQUENCE [LARGE SCALE GENOMIC DNA]</scope>
    <source>
        <strain evidence="2">cv. Nipponbare</strain>
    </source>
</reference>
<gene>
    <name evidence="1" type="primary">P0656E03.12</name>
</gene>